<dbReference type="EMBL" id="LAZR01002548">
    <property type="protein sequence ID" value="KKN28602.1"/>
    <property type="molecule type" value="Genomic_DNA"/>
</dbReference>
<proteinExistence type="predicted"/>
<accession>A0A0F9PV26</accession>
<comment type="caution">
    <text evidence="1">The sequence shown here is derived from an EMBL/GenBank/DDBJ whole genome shotgun (WGS) entry which is preliminary data.</text>
</comment>
<gene>
    <name evidence="1" type="ORF">LCGC14_0852470</name>
</gene>
<sequence length="62" mass="7651">MKGEIINIKCPNCPNVFLYKRRLENGDFKWVCVKCVYTYSSDWFDKFPQYEKFITRRIKNEF</sequence>
<evidence type="ECO:0000313" key="1">
    <source>
        <dbReference type="EMBL" id="KKN28602.1"/>
    </source>
</evidence>
<reference evidence="1" key="1">
    <citation type="journal article" date="2015" name="Nature">
        <title>Complex archaea that bridge the gap between prokaryotes and eukaryotes.</title>
        <authorList>
            <person name="Spang A."/>
            <person name="Saw J.H."/>
            <person name="Jorgensen S.L."/>
            <person name="Zaremba-Niedzwiedzka K."/>
            <person name="Martijn J."/>
            <person name="Lind A.E."/>
            <person name="van Eijk R."/>
            <person name="Schleper C."/>
            <person name="Guy L."/>
            <person name="Ettema T.J."/>
        </authorList>
    </citation>
    <scope>NUCLEOTIDE SEQUENCE</scope>
</reference>
<protein>
    <submittedName>
        <fullName evidence="1">Uncharacterized protein</fullName>
    </submittedName>
</protein>
<dbReference type="AlphaFoldDB" id="A0A0F9PV26"/>
<name>A0A0F9PV26_9ZZZZ</name>
<organism evidence="1">
    <name type="scientific">marine sediment metagenome</name>
    <dbReference type="NCBI Taxonomy" id="412755"/>
    <lineage>
        <taxon>unclassified sequences</taxon>
        <taxon>metagenomes</taxon>
        <taxon>ecological metagenomes</taxon>
    </lineage>
</organism>